<reference evidence="1" key="2">
    <citation type="journal article" date="2015" name="Data Brief">
        <title>Shoot transcriptome of the giant reed, Arundo donax.</title>
        <authorList>
            <person name="Barrero R.A."/>
            <person name="Guerrero F.D."/>
            <person name="Moolhuijzen P."/>
            <person name="Goolsby J.A."/>
            <person name="Tidwell J."/>
            <person name="Bellgard S.E."/>
            <person name="Bellgard M.I."/>
        </authorList>
    </citation>
    <scope>NUCLEOTIDE SEQUENCE</scope>
    <source>
        <tissue evidence="1">Shoot tissue taken approximately 20 cm above the soil surface</tissue>
    </source>
</reference>
<protein>
    <submittedName>
        <fullName evidence="1">Uncharacterized protein</fullName>
    </submittedName>
</protein>
<name>A0A0A9D858_ARUDO</name>
<proteinExistence type="predicted"/>
<accession>A0A0A9D858</accession>
<dbReference type="EMBL" id="GBRH01216050">
    <property type="protein sequence ID" value="JAD81845.1"/>
    <property type="molecule type" value="Transcribed_RNA"/>
</dbReference>
<sequence length="29" mass="3495">MWTMRLTGHLSHYKLVSQLRSYWSELLSA</sequence>
<dbReference type="AlphaFoldDB" id="A0A0A9D858"/>
<evidence type="ECO:0000313" key="1">
    <source>
        <dbReference type="EMBL" id="JAD81845.1"/>
    </source>
</evidence>
<organism evidence="1">
    <name type="scientific">Arundo donax</name>
    <name type="common">Giant reed</name>
    <name type="synonym">Donax arundinaceus</name>
    <dbReference type="NCBI Taxonomy" id="35708"/>
    <lineage>
        <taxon>Eukaryota</taxon>
        <taxon>Viridiplantae</taxon>
        <taxon>Streptophyta</taxon>
        <taxon>Embryophyta</taxon>
        <taxon>Tracheophyta</taxon>
        <taxon>Spermatophyta</taxon>
        <taxon>Magnoliopsida</taxon>
        <taxon>Liliopsida</taxon>
        <taxon>Poales</taxon>
        <taxon>Poaceae</taxon>
        <taxon>PACMAD clade</taxon>
        <taxon>Arundinoideae</taxon>
        <taxon>Arundineae</taxon>
        <taxon>Arundo</taxon>
    </lineage>
</organism>
<reference evidence="1" key="1">
    <citation type="submission" date="2014-09" db="EMBL/GenBank/DDBJ databases">
        <authorList>
            <person name="Magalhaes I.L.F."/>
            <person name="Oliveira U."/>
            <person name="Santos F.R."/>
            <person name="Vidigal T.H.D.A."/>
            <person name="Brescovit A.D."/>
            <person name="Santos A.J."/>
        </authorList>
    </citation>
    <scope>NUCLEOTIDE SEQUENCE</scope>
    <source>
        <tissue evidence="1">Shoot tissue taken approximately 20 cm above the soil surface</tissue>
    </source>
</reference>